<dbReference type="Pfam" id="PF17764">
    <property type="entry name" value="PriA_3primeBD"/>
    <property type="match status" value="1"/>
</dbReference>
<reference evidence="13" key="2">
    <citation type="submission" date="2023-01" db="EMBL/GenBank/DDBJ databases">
        <title>Draft genome sequence of Devosia yakushimensis strain NBRC 103855.</title>
        <authorList>
            <person name="Sun Q."/>
            <person name="Mori K."/>
        </authorList>
    </citation>
    <scope>NUCLEOTIDE SEQUENCE</scope>
    <source>
        <strain evidence="13">NBRC 103855</strain>
    </source>
</reference>
<evidence type="ECO:0000313" key="14">
    <source>
        <dbReference type="Proteomes" id="UP001161406"/>
    </source>
</evidence>
<comment type="similarity">
    <text evidence="11">Belongs to the helicase family. PriA subfamily.</text>
</comment>
<sequence length="722" mass="78815">METRPDIVAVMVGVAVEGPYSYRVPAHMSVTRGSIVAVPLGPRLTLGVVWGPPKDMVAHNRLRDIAMVYDVPPLSEELLKLVEWVARYTLAAPGQVLRAVLRSTEALDTPKPIVAFRRTGLEPEKLTPARLRVLDALMDDMAWPKAALVGSTGVSTSVIEGLERAGAIERLEMPPPPIVLPPDPEATATVLNPEQQAALDQIVALDAGRFGVALLDGVTGGGKTEVFFEAVADTLRAGRQALILLPEIALTHTFLDRFTRRFGTRPAEWHSDMTPVQRAKVWRGVLEGSVRAVVGARSALFLPFRELGMLVLDEEHDGAYKQSDGVNYHARDMAIVRAHLAEARVVLSSATPSVETRNNANVGRYAHVLLTSRFAEAAMPNITAIDMRIDGPEKGQWIAPVLAREVFAALDRGEQALLFLNRRGYAPLTLCRACGHQYQCPDCSAWMVEHRFRGVLMCHHCGHEMRTPKTCSACGEEDTLIAVGPGIERVAEEAAARFPDARRVILSSDMGSNAQLRERFAEIERGEYDLIIGTQLVSKGHHFEKLSVVGVLDADLGLAHGDPRAAERTYQILTQVAGRAGRASKTGKAFLQTYHPDHPVMRAMVTGDREAFYAHELMAREAGGLPPFGRLAALIVSANEHDTAMGFAKRLLSAAPMAEGVKLFGPADAPVAIIRGRHRVRLLAQSGKDFDLSGYVRFWLNSAEKVTGNLRVQVDIDPMSFM</sequence>
<comment type="cofactor">
    <cofactor evidence="11">
        <name>Zn(2+)</name>
        <dbReference type="ChEBI" id="CHEBI:29105"/>
    </cofactor>
    <text evidence="11">Binds 2 zinc ions per subunit.</text>
</comment>
<keyword evidence="10 11" id="KW-0413">Isomerase</keyword>
<dbReference type="InterPro" id="IPR041222">
    <property type="entry name" value="PriA_3primeBD"/>
</dbReference>
<evidence type="ECO:0000256" key="9">
    <source>
        <dbReference type="ARBA" id="ARBA00023125"/>
    </source>
</evidence>
<feature type="domain" description="Helicase ATP-binding" evidence="12">
    <location>
        <begin position="204"/>
        <end position="370"/>
    </location>
</feature>
<evidence type="ECO:0000256" key="4">
    <source>
        <dbReference type="ARBA" id="ARBA00022741"/>
    </source>
</evidence>
<evidence type="ECO:0000313" key="13">
    <source>
        <dbReference type="EMBL" id="GLQ11542.1"/>
    </source>
</evidence>
<comment type="catalytic activity">
    <reaction evidence="11">
        <text>ATP + H2O = ADP + phosphate + H(+)</text>
        <dbReference type="Rhea" id="RHEA:13065"/>
        <dbReference type="ChEBI" id="CHEBI:15377"/>
        <dbReference type="ChEBI" id="CHEBI:15378"/>
        <dbReference type="ChEBI" id="CHEBI:30616"/>
        <dbReference type="ChEBI" id="CHEBI:43474"/>
        <dbReference type="ChEBI" id="CHEBI:456216"/>
        <dbReference type="EC" id="5.6.2.4"/>
    </reaction>
</comment>
<keyword evidence="1 11" id="KW-0639">Primosome</keyword>
<dbReference type="SUPFAM" id="SSF52540">
    <property type="entry name" value="P-loop containing nucleoside triphosphate hydrolases"/>
    <property type="match status" value="2"/>
</dbReference>
<protein>
    <recommendedName>
        <fullName evidence="11">Replication restart protein PriA</fullName>
    </recommendedName>
    <alternativeName>
        <fullName evidence="11">ATP-dependent DNA helicase PriA</fullName>
        <ecNumber evidence="11">5.6.2.4</ecNumber>
    </alternativeName>
    <alternativeName>
        <fullName evidence="11">DNA 3'-5' helicase PriA</fullName>
    </alternativeName>
</protein>
<dbReference type="EMBL" id="BSNG01000002">
    <property type="protein sequence ID" value="GLQ11542.1"/>
    <property type="molecule type" value="Genomic_DNA"/>
</dbReference>
<dbReference type="SMART" id="SM00490">
    <property type="entry name" value="HELICc"/>
    <property type="match status" value="1"/>
</dbReference>
<feature type="binding site" evidence="11">
    <location>
        <position position="440"/>
    </location>
    <ligand>
        <name>Zn(2+)</name>
        <dbReference type="ChEBI" id="CHEBI:29105"/>
        <label>2</label>
    </ligand>
</feature>
<feature type="binding site" evidence="11">
    <location>
        <position position="434"/>
    </location>
    <ligand>
        <name>Zn(2+)</name>
        <dbReference type="ChEBI" id="CHEBI:29105"/>
        <label>1</label>
    </ligand>
</feature>
<dbReference type="RefSeq" id="WP_284393010.1">
    <property type="nucleotide sequence ID" value="NZ_BSNG01000002.1"/>
</dbReference>
<comment type="caution">
    <text evidence="13">The sequence shown here is derived from an EMBL/GenBank/DDBJ whole genome shotgun (WGS) entry which is preliminary data.</text>
</comment>
<keyword evidence="9 11" id="KW-0238">DNA-binding</keyword>
<proteinExistence type="inferred from homology"/>
<dbReference type="PROSITE" id="PS51192">
    <property type="entry name" value="HELICASE_ATP_BIND_1"/>
    <property type="match status" value="1"/>
</dbReference>
<name>A0ABQ5UHN7_9HYPH</name>
<comment type="subunit">
    <text evidence="11">Component of the replication restart primosome.</text>
</comment>
<keyword evidence="6 11" id="KW-0347">Helicase</keyword>
<feature type="binding site" evidence="11">
    <location>
        <position position="474"/>
    </location>
    <ligand>
        <name>Zn(2+)</name>
        <dbReference type="ChEBI" id="CHEBI:29105"/>
        <label>1</label>
    </ligand>
</feature>
<evidence type="ECO:0000256" key="1">
    <source>
        <dbReference type="ARBA" id="ARBA00022515"/>
    </source>
</evidence>
<comment type="catalytic activity">
    <reaction evidence="11">
        <text>Couples ATP hydrolysis with the unwinding of duplex DNA by translocating in the 3'-5' direction.</text>
        <dbReference type="EC" id="5.6.2.4"/>
    </reaction>
</comment>
<comment type="function">
    <text evidence="11">Initiates the restart of stalled replication forks, which reloads the replicative helicase on sites other than the origin of replication. Recognizes and binds to abandoned replication forks and remodels them to uncover a helicase loading site. Promotes assembly of the primosome at these replication forks.</text>
</comment>
<dbReference type="Pfam" id="PF18319">
    <property type="entry name" value="Zn_ribbon_PriA"/>
    <property type="match status" value="1"/>
</dbReference>
<dbReference type="PANTHER" id="PTHR30580">
    <property type="entry name" value="PRIMOSOMAL PROTEIN N"/>
    <property type="match status" value="1"/>
</dbReference>
<dbReference type="InterPro" id="IPR001650">
    <property type="entry name" value="Helicase_C-like"/>
</dbReference>
<evidence type="ECO:0000259" key="12">
    <source>
        <dbReference type="PROSITE" id="PS51192"/>
    </source>
</evidence>
<dbReference type="InterPro" id="IPR014001">
    <property type="entry name" value="Helicase_ATP-bd"/>
</dbReference>
<dbReference type="Pfam" id="PF00270">
    <property type="entry name" value="DEAD"/>
    <property type="match status" value="1"/>
</dbReference>
<evidence type="ECO:0000256" key="7">
    <source>
        <dbReference type="ARBA" id="ARBA00022833"/>
    </source>
</evidence>
<evidence type="ECO:0000256" key="10">
    <source>
        <dbReference type="ARBA" id="ARBA00023235"/>
    </source>
</evidence>
<evidence type="ECO:0000256" key="5">
    <source>
        <dbReference type="ARBA" id="ARBA00022801"/>
    </source>
</evidence>
<dbReference type="InterPro" id="IPR040498">
    <property type="entry name" value="PriA_CRR"/>
</dbReference>
<dbReference type="PANTHER" id="PTHR30580:SF0">
    <property type="entry name" value="PRIMOSOMAL PROTEIN N"/>
    <property type="match status" value="1"/>
</dbReference>
<dbReference type="Gene3D" id="3.40.50.300">
    <property type="entry name" value="P-loop containing nucleotide triphosphate hydrolases"/>
    <property type="match status" value="2"/>
</dbReference>
<dbReference type="InterPro" id="IPR005259">
    <property type="entry name" value="PriA"/>
</dbReference>
<keyword evidence="2 11" id="KW-0235">DNA replication</keyword>
<dbReference type="CDD" id="cd17929">
    <property type="entry name" value="DEXHc_priA"/>
    <property type="match status" value="1"/>
</dbReference>
<feature type="binding site" evidence="11">
    <location>
        <position position="461"/>
    </location>
    <ligand>
        <name>Zn(2+)</name>
        <dbReference type="ChEBI" id="CHEBI:29105"/>
        <label>2</label>
    </ligand>
</feature>
<keyword evidence="7 11" id="KW-0862">Zinc</keyword>
<dbReference type="InterPro" id="IPR011545">
    <property type="entry name" value="DEAD/DEAH_box_helicase_dom"/>
</dbReference>
<feature type="binding site" evidence="11">
    <location>
        <position position="443"/>
    </location>
    <ligand>
        <name>Zn(2+)</name>
        <dbReference type="ChEBI" id="CHEBI:29105"/>
        <label>2</label>
    </ligand>
</feature>
<gene>
    <name evidence="11 13" type="primary">priA</name>
    <name evidence="13" type="ORF">GCM10007913_34740</name>
</gene>
<dbReference type="InterPro" id="IPR041236">
    <property type="entry name" value="PriA_C"/>
</dbReference>
<keyword evidence="14" id="KW-1185">Reference proteome</keyword>
<feature type="binding site" evidence="11">
    <location>
        <position position="458"/>
    </location>
    <ligand>
        <name>Zn(2+)</name>
        <dbReference type="ChEBI" id="CHEBI:29105"/>
        <label>2</label>
    </ligand>
</feature>
<feature type="binding site" evidence="11">
    <location>
        <position position="431"/>
    </location>
    <ligand>
        <name>Zn(2+)</name>
        <dbReference type="ChEBI" id="CHEBI:29105"/>
        <label>1</label>
    </ligand>
</feature>
<keyword evidence="5 11" id="KW-0378">Hydrolase</keyword>
<dbReference type="Proteomes" id="UP001161406">
    <property type="component" value="Unassembled WGS sequence"/>
</dbReference>
<dbReference type="SMART" id="SM00487">
    <property type="entry name" value="DEXDc"/>
    <property type="match status" value="1"/>
</dbReference>
<dbReference type="Pfam" id="PF18074">
    <property type="entry name" value="PriA_C"/>
    <property type="match status" value="1"/>
</dbReference>
<keyword evidence="8 11" id="KW-0067">ATP-binding</keyword>
<dbReference type="InterPro" id="IPR027417">
    <property type="entry name" value="P-loop_NTPase"/>
</dbReference>
<evidence type="ECO:0000256" key="8">
    <source>
        <dbReference type="ARBA" id="ARBA00022840"/>
    </source>
</evidence>
<dbReference type="HAMAP" id="MF_00983">
    <property type="entry name" value="PriA"/>
    <property type="match status" value="1"/>
</dbReference>
<keyword evidence="3 11" id="KW-0479">Metal-binding</keyword>
<accession>A0ABQ5UHN7</accession>
<dbReference type="NCBIfam" id="TIGR00595">
    <property type="entry name" value="priA"/>
    <property type="match status" value="1"/>
</dbReference>
<dbReference type="NCBIfam" id="NF004070">
    <property type="entry name" value="PRK05580.2-2"/>
    <property type="match status" value="1"/>
</dbReference>
<evidence type="ECO:0000256" key="11">
    <source>
        <dbReference type="HAMAP-Rule" id="MF_00983"/>
    </source>
</evidence>
<reference evidence="13" key="1">
    <citation type="journal article" date="2014" name="Int. J. Syst. Evol. Microbiol.">
        <title>Complete genome of a new Firmicutes species belonging to the dominant human colonic microbiota ('Ruminococcus bicirculans') reveals two chromosomes and a selective capacity to utilize plant glucans.</title>
        <authorList>
            <consortium name="NISC Comparative Sequencing Program"/>
            <person name="Wegmann U."/>
            <person name="Louis P."/>
            <person name="Goesmann A."/>
            <person name="Henrissat B."/>
            <person name="Duncan S.H."/>
            <person name="Flint H.J."/>
        </authorList>
    </citation>
    <scope>NUCLEOTIDE SEQUENCE</scope>
    <source>
        <strain evidence="13">NBRC 103855</strain>
    </source>
</reference>
<organism evidence="13 14">
    <name type="scientific">Devosia yakushimensis</name>
    <dbReference type="NCBI Taxonomy" id="470028"/>
    <lineage>
        <taxon>Bacteria</taxon>
        <taxon>Pseudomonadati</taxon>
        <taxon>Pseudomonadota</taxon>
        <taxon>Alphaproteobacteria</taxon>
        <taxon>Hyphomicrobiales</taxon>
        <taxon>Devosiaceae</taxon>
        <taxon>Devosia</taxon>
    </lineage>
</organism>
<dbReference type="InterPro" id="IPR042115">
    <property type="entry name" value="PriA_3primeBD_sf"/>
</dbReference>
<dbReference type="EC" id="5.6.2.4" evidence="11"/>
<evidence type="ECO:0000256" key="2">
    <source>
        <dbReference type="ARBA" id="ARBA00022705"/>
    </source>
</evidence>
<evidence type="ECO:0000256" key="3">
    <source>
        <dbReference type="ARBA" id="ARBA00022723"/>
    </source>
</evidence>
<evidence type="ECO:0000256" key="6">
    <source>
        <dbReference type="ARBA" id="ARBA00022806"/>
    </source>
</evidence>
<keyword evidence="4 11" id="KW-0547">Nucleotide-binding</keyword>
<feature type="binding site" evidence="11">
    <location>
        <position position="471"/>
    </location>
    <ligand>
        <name>Zn(2+)</name>
        <dbReference type="ChEBI" id="CHEBI:29105"/>
        <label>1</label>
    </ligand>
</feature>
<dbReference type="Gene3D" id="3.40.1440.60">
    <property type="entry name" value="PriA, 3(prime) DNA-binding domain"/>
    <property type="match status" value="1"/>
</dbReference>